<dbReference type="InterPro" id="IPR001626">
    <property type="entry name" value="ABC_TroCD"/>
</dbReference>
<keyword evidence="6 13" id="KW-0812">Transmembrane</keyword>
<feature type="transmembrane region" description="Helical" evidence="14">
    <location>
        <begin position="214"/>
        <end position="235"/>
    </location>
</feature>
<name>A0A1H2S8D3_9RHOB</name>
<comment type="similarity">
    <text evidence="3 13">Belongs to the ABC-3 integral membrane protein family.</text>
</comment>
<evidence type="ECO:0000256" key="12">
    <source>
        <dbReference type="ARBA" id="ARBA00040080"/>
    </source>
</evidence>
<sequence>MGFLDDFVVRAGLAGLGVAAAAGPLGCFVVWRRMAYFGDATAHAAMLGVALALAAEIPVFAGVLLVVLAAAAGIGAVSGRTYAADTLLGVAAHTSLAAGLVAMAFIPGARMDLTAWLFGDILAVSQGDLAAIWGGAAASLALLAWRWNGLLSSTLAPELAAAEGHDPRRERLILMLALALLVAAALKVVGALLITSLLVIPAAAARALAGSPEAMAVGAALVGALAAIGGLAASWEWDTPAGPSVVLCAAAILAAANVAAAVKRAAAGRAARD</sequence>
<evidence type="ECO:0000256" key="14">
    <source>
        <dbReference type="SAM" id="Phobius"/>
    </source>
</evidence>
<feature type="transmembrane region" description="Helical" evidence="14">
    <location>
        <begin position="12"/>
        <end position="31"/>
    </location>
</feature>
<evidence type="ECO:0000256" key="11">
    <source>
        <dbReference type="ARBA" id="ARBA00023136"/>
    </source>
</evidence>
<comment type="subcellular location">
    <subcellularLocation>
        <location evidence="2 13">Cell membrane</location>
        <topology evidence="2 13">Multi-pass membrane protein</topology>
    </subcellularLocation>
</comment>
<dbReference type="GO" id="GO:0055085">
    <property type="term" value="P:transmembrane transport"/>
    <property type="evidence" value="ECO:0007669"/>
    <property type="project" value="InterPro"/>
</dbReference>
<dbReference type="GO" id="GO:0006829">
    <property type="term" value="P:zinc ion transport"/>
    <property type="evidence" value="ECO:0007669"/>
    <property type="project" value="UniProtKB-KW"/>
</dbReference>
<dbReference type="AlphaFoldDB" id="A0A1H2S8D3"/>
<organism evidence="15 16">
    <name type="scientific">Albimonas donghaensis</name>
    <dbReference type="NCBI Taxonomy" id="356660"/>
    <lineage>
        <taxon>Bacteria</taxon>
        <taxon>Pseudomonadati</taxon>
        <taxon>Pseudomonadota</taxon>
        <taxon>Alphaproteobacteria</taxon>
        <taxon>Rhodobacterales</taxon>
        <taxon>Paracoccaceae</taxon>
        <taxon>Albimonas</taxon>
    </lineage>
</organism>
<keyword evidence="10" id="KW-0406">Ion transport</keyword>
<keyword evidence="8" id="KW-0864">Zinc transport</keyword>
<evidence type="ECO:0000256" key="1">
    <source>
        <dbReference type="ARBA" id="ARBA00002313"/>
    </source>
</evidence>
<evidence type="ECO:0000256" key="5">
    <source>
        <dbReference type="ARBA" id="ARBA00022475"/>
    </source>
</evidence>
<feature type="transmembrane region" description="Helical" evidence="14">
    <location>
        <begin position="172"/>
        <end position="202"/>
    </location>
</feature>
<evidence type="ECO:0000256" key="8">
    <source>
        <dbReference type="ARBA" id="ARBA00022906"/>
    </source>
</evidence>
<dbReference type="Pfam" id="PF00950">
    <property type="entry name" value="ABC-3"/>
    <property type="match status" value="1"/>
</dbReference>
<evidence type="ECO:0000256" key="7">
    <source>
        <dbReference type="ARBA" id="ARBA00022833"/>
    </source>
</evidence>
<evidence type="ECO:0000256" key="4">
    <source>
        <dbReference type="ARBA" id="ARBA00022448"/>
    </source>
</evidence>
<feature type="transmembrane region" description="Helical" evidence="14">
    <location>
        <begin position="127"/>
        <end position="147"/>
    </location>
</feature>
<protein>
    <recommendedName>
        <fullName evidence="12">High-affinity zinc uptake system membrane protein ZnuB</fullName>
    </recommendedName>
</protein>
<dbReference type="Gene3D" id="1.10.3470.10">
    <property type="entry name" value="ABC transporter involved in vitamin B12 uptake, BtuC"/>
    <property type="match status" value="1"/>
</dbReference>
<keyword evidence="7" id="KW-0862">Zinc</keyword>
<evidence type="ECO:0000313" key="16">
    <source>
        <dbReference type="Proteomes" id="UP000199118"/>
    </source>
</evidence>
<dbReference type="Proteomes" id="UP000199118">
    <property type="component" value="Unassembled WGS sequence"/>
</dbReference>
<dbReference type="STRING" id="356660.SAMN05444336_101568"/>
<keyword evidence="5" id="KW-1003">Cell membrane</keyword>
<dbReference type="OrthoDB" id="9783937at2"/>
<dbReference type="RefSeq" id="WP_092679600.1">
    <property type="nucleotide sequence ID" value="NZ_FNMZ01000001.1"/>
</dbReference>
<dbReference type="SUPFAM" id="SSF81345">
    <property type="entry name" value="ABC transporter involved in vitamin B12 uptake, BtuC"/>
    <property type="match status" value="1"/>
</dbReference>
<keyword evidence="16" id="KW-1185">Reference proteome</keyword>
<feature type="transmembrane region" description="Helical" evidence="14">
    <location>
        <begin position="241"/>
        <end position="262"/>
    </location>
</feature>
<feature type="transmembrane region" description="Helical" evidence="14">
    <location>
        <begin position="86"/>
        <end position="106"/>
    </location>
</feature>
<evidence type="ECO:0000256" key="13">
    <source>
        <dbReference type="RuleBase" id="RU003943"/>
    </source>
</evidence>
<evidence type="ECO:0000256" key="9">
    <source>
        <dbReference type="ARBA" id="ARBA00022989"/>
    </source>
</evidence>
<evidence type="ECO:0000256" key="6">
    <source>
        <dbReference type="ARBA" id="ARBA00022692"/>
    </source>
</evidence>
<dbReference type="EMBL" id="FNMZ01000001">
    <property type="protein sequence ID" value="SDW27404.1"/>
    <property type="molecule type" value="Genomic_DNA"/>
</dbReference>
<dbReference type="PANTHER" id="PTHR30477">
    <property type="entry name" value="ABC-TRANSPORTER METAL-BINDING PROTEIN"/>
    <property type="match status" value="1"/>
</dbReference>
<dbReference type="GO" id="GO:0010043">
    <property type="term" value="P:response to zinc ion"/>
    <property type="evidence" value="ECO:0007669"/>
    <property type="project" value="TreeGrafter"/>
</dbReference>
<keyword evidence="9 14" id="KW-1133">Transmembrane helix</keyword>
<evidence type="ECO:0000256" key="3">
    <source>
        <dbReference type="ARBA" id="ARBA00008034"/>
    </source>
</evidence>
<keyword evidence="11 14" id="KW-0472">Membrane</keyword>
<proteinExistence type="inferred from homology"/>
<feature type="transmembrane region" description="Helical" evidence="14">
    <location>
        <begin position="43"/>
        <end position="74"/>
    </location>
</feature>
<comment type="function">
    <text evidence="1">Involved in the high-affinity zinc uptake transport system.</text>
</comment>
<dbReference type="GO" id="GO:0043190">
    <property type="term" value="C:ATP-binding cassette (ABC) transporter complex"/>
    <property type="evidence" value="ECO:0007669"/>
    <property type="project" value="InterPro"/>
</dbReference>
<accession>A0A1H2S8D3</accession>
<dbReference type="InterPro" id="IPR037294">
    <property type="entry name" value="ABC_BtuC-like"/>
</dbReference>
<reference evidence="15 16" key="1">
    <citation type="submission" date="2016-10" db="EMBL/GenBank/DDBJ databases">
        <authorList>
            <person name="de Groot N.N."/>
        </authorList>
    </citation>
    <scope>NUCLEOTIDE SEQUENCE [LARGE SCALE GENOMIC DNA]</scope>
    <source>
        <strain evidence="15 16">DSM 17890</strain>
    </source>
</reference>
<gene>
    <name evidence="15" type="ORF">SAMN05444336_101568</name>
</gene>
<evidence type="ECO:0000256" key="10">
    <source>
        <dbReference type="ARBA" id="ARBA00023065"/>
    </source>
</evidence>
<evidence type="ECO:0000313" key="15">
    <source>
        <dbReference type="EMBL" id="SDW27404.1"/>
    </source>
</evidence>
<dbReference type="PANTHER" id="PTHR30477:SF23">
    <property type="entry name" value="HIGH-AFFINITY ZINC UPTAKE SYSTEM MEMBRANE PROTEIN ZNUB"/>
    <property type="match status" value="1"/>
</dbReference>
<keyword evidence="4 13" id="KW-0813">Transport</keyword>
<evidence type="ECO:0000256" key="2">
    <source>
        <dbReference type="ARBA" id="ARBA00004651"/>
    </source>
</evidence>